<keyword evidence="3" id="KW-1185">Reference proteome</keyword>
<feature type="compositionally biased region" description="Basic and acidic residues" evidence="1">
    <location>
        <begin position="23"/>
        <end position="33"/>
    </location>
</feature>
<evidence type="ECO:0000313" key="2">
    <source>
        <dbReference type="EMBL" id="GKT32543.1"/>
    </source>
</evidence>
<feature type="region of interest" description="Disordered" evidence="1">
    <location>
        <begin position="14"/>
        <end position="33"/>
    </location>
</feature>
<name>A0ABQ5KJ51_9EUKA</name>
<protein>
    <submittedName>
        <fullName evidence="2">Uncharacterized protein</fullName>
    </submittedName>
</protein>
<dbReference type="Proteomes" id="UP001057375">
    <property type="component" value="Unassembled WGS sequence"/>
</dbReference>
<dbReference type="EMBL" id="BQXS01010005">
    <property type="protein sequence ID" value="GKT32543.1"/>
    <property type="molecule type" value="Genomic_DNA"/>
</dbReference>
<evidence type="ECO:0000313" key="3">
    <source>
        <dbReference type="Proteomes" id="UP001057375"/>
    </source>
</evidence>
<organism evidence="2 3">
    <name type="scientific">Aduncisulcus paluster</name>
    <dbReference type="NCBI Taxonomy" id="2918883"/>
    <lineage>
        <taxon>Eukaryota</taxon>
        <taxon>Metamonada</taxon>
        <taxon>Carpediemonas-like organisms</taxon>
        <taxon>Aduncisulcus</taxon>
    </lineage>
</organism>
<gene>
    <name evidence="2" type="ORF">ADUPG1_006675</name>
</gene>
<evidence type="ECO:0000256" key="1">
    <source>
        <dbReference type="SAM" id="MobiDB-lite"/>
    </source>
</evidence>
<sequence>MPVHRAAEILGLSSEDAIPSSSKDIDEKKDLDKEDHRSLFGWFKRKPKVSASDLGFTLADAIEAKDKLLKLNTPEKSSPYIRSKIFESFKIITDSL</sequence>
<comment type="caution">
    <text evidence="2">The sequence shown here is derived from an EMBL/GenBank/DDBJ whole genome shotgun (WGS) entry which is preliminary data.</text>
</comment>
<proteinExistence type="predicted"/>
<accession>A0ABQ5KJ51</accession>
<reference evidence="2" key="1">
    <citation type="submission" date="2022-03" db="EMBL/GenBank/DDBJ databases">
        <title>Draft genome sequence of Aduncisulcus paluster, a free-living microaerophilic Fornicata.</title>
        <authorList>
            <person name="Yuyama I."/>
            <person name="Kume K."/>
            <person name="Tamura T."/>
            <person name="Inagaki Y."/>
            <person name="Hashimoto T."/>
        </authorList>
    </citation>
    <scope>NUCLEOTIDE SEQUENCE</scope>
    <source>
        <strain evidence="2">NY0171</strain>
    </source>
</reference>